<dbReference type="EMBL" id="CM004397">
    <property type="protein sequence ID" value="OAY36990.1"/>
    <property type="molecule type" value="Genomic_DNA"/>
</dbReference>
<name>A0A2C9V0H6_MANES</name>
<dbReference type="InterPro" id="IPR000878">
    <property type="entry name" value="4pyrrol_Mease"/>
</dbReference>
<dbReference type="InterPro" id="IPR004551">
    <property type="entry name" value="Dphthn_synthase"/>
</dbReference>
<feature type="domain" description="Tetrapyrrole methylase" evidence="6">
    <location>
        <begin position="1"/>
        <end position="33"/>
    </location>
</feature>
<comment type="pathway">
    <text evidence="2">Protein modification; peptidyl-diphthamide biosynthesis.</text>
</comment>
<comment type="similarity">
    <text evidence="3">Belongs to the diphthine synthase family.</text>
</comment>
<evidence type="ECO:0000256" key="2">
    <source>
        <dbReference type="ARBA" id="ARBA00005156"/>
    </source>
</evidence>
<proteinExistence type="inferred from homology"/>
<evidence type="ECO:0000256" key="5">
    <source>
        <dbReference type="ARBA" id="ARBA00048752"/>
    </source>
</evidence>
<dbReference type="Pfam" id="PF00590">
    <property type="entry name" value="TP_methylase"/>
    <property type="match status" value="1"/>
</dbReference>
<evidence type="ECO:0000256" key="1">
    <source>
        <dbReference type="ARBA" id="ARBA00004006"/>
    </source>
</evidence>
<evidence type="ECO:0000313" key="7">
    <source>
        <dbReference type="EMBL" id="OAY36990.1"/>
    </source>
</evidence>
<evidence type="ECO:0000256" key="4">
    <source>
        <dbReference type="ARBA" id="ARBA00011927"/>
    </source>
</evidence>
<organism evidence="7">
    <name type="scientific">Manihot esculenta</name>
    <name type="common">Cassava</name>
    <name type="synonym">Jatropha manihot</name>
    <dbReference type="NCBI Taxonomy" id="3983"/>
    <lineage>
        <taxon>Eukaryota</taxon>
        <taxon>Viridiplantae</taxon>
        <taxon>Streptophyta</taxon>
        <taxon>Embryophyta</taxon>
        <taxon>Tracheophyta</taxon>
        <taxon>Spermatophyta</taxon>
        <taxon>Magnoliopsida</taxon>
        <taxon>eudicotyledons</taxon>
        <taxon>Gunneridae</taxon>
        <taxon>Pentapetalae</taxon>
        <taxon>rosids</taxon>
        <taxon>fabids</taxon>
        <taxon>Malpighiales</taxon>
        <taxon>Euphorbiaceae</taxon>
        <taxon>Crotonoideae</taxon>
        <taxon>Manihoteae</taxon>
        <taxon>Manihot</taxon>
    </lineage>
</organism>
<dbReference type="SUPFAM" id="SSF53790">
    <property type="entry name" value="Tetrapyrrole methylase"/>
    <property type="match status" value="2"/>
</dbReference>
<dbReference type="PANTHER" id="PTHR10882">
    <property type="entry name" value="DIPHTHINE SYNTHASE"/>
    <property type="match status" value="1"/>
</dbReference>
<dbReference type="Gene3D" id="3.30.950.10">
    <property type="entry name" value="Methyltransferase, Cobalt-precorrin-4 Transmethylase, Domain 2"/>
    <property type="match status" value="1"/>
</dbReference>
<dbReference type="EC" id="2.1.1.314" evidence="4"/>
<evidence type="ECO:0000256" key="3">
    <source>
        <dbReference type="ARBA" id="ARBA00006729"/>
    </source>
</evidence>
<accession>A0A2C9V0H6</accession>
<protein>
    <recommendedName>
        <fullName evidence="4">diphthine methyl ester synthase</fullName>
        <ecNumber evidence="4">2.1.1.314</ecNumber>
    </recommendedName>
</protein>
<sequence>MLYIIGLGLGDEKDITLRGLEAVQKCEKVYMEAYTSLLSFAYNEDTRCVGFARLGSEDQMIVTGTMKQLLAVDFGAPLHCLVIVGKTHPLEEEMLDVYKLEGGSPHQKDDGSV</sequence>
<dbReference type="GO" id="GO:0017183">
    <property type="term" value="P:protein histidyl modification to diphthamide"/>
    <property type="evidence" value="ECO:0007669"/>
    <property type="project" value="UniProtKB-UniPathway"/>
</dbReference>
<dbReference type="UniPathway" id="UPA00559"/>
<dbReference type="AlphaFoldDB" id="A0A2C9V0H6"/>
<gene>
    <name evidence="7" type="ORF">MANES_11G065900</name>
</gene>
<dbReference type="GO" id="GO:0141133">
    <property type="term" value="F:diphthine methyl ester synthase activity"/>
    <property type="evidence" value="ECO:0007669"/>
    <property type="project" value="UniProtKB-EC"/>
</dbReference>
<dbReference type="InterPro" id="IPR014776">
    <property type="entry name" value="4pyrrole_Mease_sub2"/>
</dbReference>
<dbReference type="STRING" id="3983.A0A2C9V0H6"/>
<reference evidence="7" key="1">
    <citation type="submission" date="2016-02" db="EMBL/GenBank/DDBJ databases">
        <title>WGS assembly of Manihot esculenta.</title>
        <authorList>
            <person name="Bredeson J.V."/>
            <person name="Prochnik S.E."/>
            <person name="Lyons J.B."/>
            <person name="Schmutz J."/>
            <person name="Grimwood J."/>
            <person name="Vrebalov J."/>
            <person name="Bart R.S."/>
            <person name="Amuge T."/>
            <person name="Ferguson M.E."/>
            <person name="Green R."/>
            <person name="Putnam N."/>
            <person name="Stites J."/>
            <person name="Rounsley S."/>
            <person name="Rokhsar D.S."/>
        </authorList>
    </citation>
    <scope>NUCLEOTIDE SEQUENCE [LARGE SCALE GENOMIC DNA]</scope>
    <source>
        <tissue evidence="7">Leaf</tissue>
    </source>
</reference>
<dbReference type="InterPro" id="IPR035996">
    <property type="entry name" value="4pyrrol_Methylase_sf"/>
</dbReference>
<comment type="catalytic activity">
    <reaction evidence="5">
        <text>2-[(3S)-amino-3-carboxypropyl]-L-histidyl-[translation elongation factor 2] + 4 S-adenosyl-L-methionine = diphthine methyl ester-[translation elongation factor 2] + 4 S-adenosyl-L-homocysteine + 3 H(+)</text>
        <dbReference type="Rhea" id="RHEA:42652"/>
        <dbReference type="Rhea" id="RHEA-COMP:9749"/>
        <dbReference type="Rhea" id="RHEA-COMP:10173"/>
        <dbReference type="ChEBI" id="CHEBI:15378"/>
        <dbReference type="ChEBI" id="CHEBI:57856"/>
        <dbReference type="ChEBI" id="CHEBI:59789"/>
        <dbReference type="ChEBI" id="CHEBI:73995"/>
        <dbReference type="ChEBI" id="CHEBI:79005"/>
        <dbReference type="EC" id="2.1.1.314"/>
    </reaction>
</comment>
<evidence type="ECO:0000259" key="6">
    <source>
        <dbReference type="Pfam" id="PF00590"/>
    </source>
</evidence>
<comment type="function">
    <text evidence="1">S-adenosyl-L-methionine-dependent methyltransferase that catalyzes four methylations of the modified target histidine residue in translation elongation factor 2 (EF-2), to form an intermediate called diphthine methyl ester. The four successive methylation reactions represent the second step of diphthamide biosynthesis.</text>
</comment>
<dbReference type="PANTHER" id="PTHR10882:SF0">
    <property type="entry name" value="DIPHTHINE METHYL ESTER SYNTHASE"/>
    <property type="match status" value="1"/>
</dbReference>